<evidence type="ECO:0000256" key="10">
    <source>
        <dbReference type="ARBA" id="ARBA00023136"/>
    </source>
</evidence>
<evidence type="ECO:0000259" key="17">
    <source>
        <dbReference type="Pfam" id="PF05730"/>
    </source>
</evidence>
<keyword evidence="6" id="KW-0325">Glycoprotein</keyword>
<protein>
    <submittedName>
        <fullName evidence="19">Uncharacterized protein</fullName>
    </submittedName>
</protein>
<keyword evidence="9 15" id="KW-1133">Transmembrane helix</keyword>
<keyword evidence="10 15" id="KW-0472">Membrane</keyword>
<accession>A0A1B8AWQ0</accession>
<feature type="transmembrane region" description="Helical" evidence="15">
    <location>
        <begin position="332"/>
        <end position="354"/>
    </location>
</feature>
<feature type="chain" id="PRO_5008603311" evidence="16">
    <location>
        <begin position="22"/>
        <end position="440"/>
    </location>
</feature>
<sequence length="440" mass="48805">MVSLRVAVSLCVASLSYLAAAISLEDIPKCSIPCVIQVMSNPAIANSSIEAMCAAKEMEKTIQDCISEKCTIRESLEFADFVSEVCNVPQEDDRPKYRAIVIAWTGISLAAVILLVVSKIFIATPWGHDDSFSVLTFCIIVPCTIFFLRATDDGFGSLRTLYQSDDFSPLLKNMFIWQILFIAGLACAKTSVLLFFLRIFPSQKFRRMVWTTLAFNTVATTILLVVQLTVGRIVELIWDHEDLAASMDKYKKPIIIILAHCVVDFCVDVWMLVLPMTQLYNLGLRTDKKIRVMCMFGIGIFLTVVSLVRLIIQAKVVPNPSETDGNLHSTVIWAVVELNVGFIVAVIAPIRQLFQLIAAGGKSREDSSTNRSRSRTATFVDRSLVRIKDVDEEQLVIHDVGNLCGTTLNTSSSRGTTKGHEHDDVELNQLGTISNGERQN</sequence>
<evidence type="ECO:0000256" key="4">
    <source>
        <dbReference type="ARBA" id="ARBA00010031"/>
    </source>
</evidence>
<dbReference type="InterPro" id="IPR052337">
    <property type="entry name" value="SAT4-like"/>
</dbReference>
<feature type="transmembrane region" description="Helical" evidence="15">
    <location>
        <begin position="292"/>
        <end position="312"/>
    </location>
</feature>
<evidence type="ECO:0000256" key="2">
    <source>
        <dbReference type="ARBA" id="ARBA00004589"/>
    </source>
</evidence>
<dbReference type="Pfam" id="PF05730">
    <property type="entry name" value="CFEM"/>
    <property type="match status" value="1"/>
</dbReference>
<keyword evidence="12" id="KW-0449">Lipoprotein</keyword>
<evidence type="ECO:0000256" key="6">
    <source>
        <dbReference type="ARBA" id="ARBA00022622"/>
    </source>
</evidence>
<dbReference type="Proteomes" id="UP000091967">
    <property type="component" value="Unassembled WGS sequence"/>
</dbReference>
<dbReference type="Pfam" id="PF20684">
    <property type="entry name" value="Fung_rhodopsin"/>
    <property type="match status" value="1"/>
</dbReference>
<evidence type="ECO:0000256" key="3">
    <source>
        <dbReference type="ARBA" id="ARBA00004613"/>
    </source>
</evidence>
<feature type="transmembrane region" description="Helical" evidence="15">
    <location>
        <begin position="101"/>
        <end position="122"/>
    </location>
</feature>
<evidence type="ECO:0000313" key="19">
    <source>
        <dbReference type="EMBL" id="OBS24814.1"/>
    </source>
</evidence>
<comment type="similarity">
    <text evidence="13">Belongs to the SAT4 family.</text>
</comment>
<proteinExistence type="inferred from homology"/>
<evidence type="ECO:0000313" key="20">
    <source>
        <dbReference type="Proteomes" id="UP000091967"/>
    </source>
</evidence>
<feature type="transmembrane region" description="Helical" evidence="15">
    <location>
        <begin position="134"/>
        <end position="151"/>
    </location>
</feature>
<reference evidence="19 20" key="1">
    <citation type="submission" date="2016-06" db="EMBL/GenBank/DDBJ databases">
        <title>Living apart together: crosstalk between the core and supernumerary genomes in a fungal plant pathogen.</title>
        <authorList>
            <person name="Vanheule A."/>
            <person name="Audenaert K."/>
            <person name="Warris S."/>
            <person name="Van De Geest H."/>
            <person name="Schijlen E."/>
            <person name="Hofte M."/>
            <person name="De Saeger S."/>
            <person name="Haesaert G."/>
            <person name="Waalwijk C."/>
            <person name="Van Der Lee T."/>
        </authorList>
    </citation>
    <scope>NUCLEOTIDE SEQUENCE [LARGE SCALE GENOMIC DNA]</scope>
    <source>
        <strain evidence="19 20">2516</strain>
    </source>
</reference>
<keyword evidence="6" id="KW-0336">GPI-anchor</keyword>
<dbReference type="InterPro" id="IPR049326">
    <property type="entry name" value="Rhodopsin_dom_fungi"/>
</dbReference>
<evidence type="ECO:0000256" key="9">
    <source>
        <dbReference type="ARBA" id="ARBA00022989"/>
    </source>
</evidence>
<evidence type="ECO:0000259" key="18">
    <source>
        <dbReference type="Pfam" id="PF20684"/>
    </source>
</evidence>
<name>A0A1B8AWQ0_FUSPO</name>
<evidence type="ECO:0000256" key="13">
    <source>
        <dbReference type="ARBA" id="ARBA00038359"/>
    </source>
</evidence>
<dbReference type="EMBL" id="LYXU01000002">
    <property type="protein sequence ID" value="OBS24814.1"/>
    <property type="molecule type" value="Genomic_DNA"/>
</dbReference>
<feature type="transmembrane region" description="Helical" evidence="15">
    <location>
        <begin position="209"/>
        <end position="234"/>
    </location>
</feature>
<feature type="region of interest" description="Disordered" evidence="14">
    <location>
        <begin position="408"/>
        <end position="440"/>
    </location>
</feature>
<dbReference type="GO" id="GO:0098552">
    <property type="term" value="C:side of membrane"/>
    <property type="evidence" value="ECO:0007669"/>
    <property type="project" value="UniProtKB-KW"/>
</dbReference>
<feature type="signal peptide" evidence="16">
    <location>
        <begin position="1"/>
        <end position="21"/>
    </location>
</feature>
<dbReference type="PANTHER" id="PTHR33048:SF47">
    <property type="entry name" value="INTEGRAL MEMBRANE PROTEIN-RELATED"/>
    <property type="match status" value="1"/>
</dbReference>
<keyword evidence="11" id="KW-1015">Disulfide bond</keyword>
<evidence type="ECO:0000256" key="1">
    <source>
        <dbReference type="ARBA" id="ARBA00004141"/>
    </source>
</evidence>
<feature type="compositionally biased region" description="Polar residues" evidence="14">
    <location>
        <begin position="429"/>
        <end position="440"/>
    </location>
</feature>
<gene>
    <name evidence="19" type="ORF">FPOA_05351</name>
</gene>
<evidence type="ECO:0000256" key="12">
    <source>
        <dbReference type="ARBA" id="ARBA00023288"/>
    </source>
</evidence>
<evidence type="ECO:0000256" key="11">
    <source>
        <dbReference type="ARBA" id="ARBA00023157"/>
    </source>
</evidence>
<evidence type="ECO:0000256" key="15">
    <source>
        <dbReference type="SAM" id="Phobius"/>
    </source>
</evidence>
<evidence type="ECO:0000256" key="7">
    <source>
        <dbReference type="ARBA" id="ARBA00022692"/>
    </source>
</evidence>
<evidence type="ECO:0000256" key="5">
    <source>
        <dbReference type="ARBA" id="ARBA00022525"/>
    </source>
</evidence>
<keyword evidence="5" id="KW-0964">Secreted</keyword>
<organism evidence="19 20">
    <name type="scientific">Fusarium poae</name>
    <dbReference type="NCBI Taxonomy" id="36050"/>
    <lineage>
        <taxon>Eukaryota</taxon>
        <taxon>Fungi</taxon>
        <taxon>Dikarya</taxon>
        <taxon>Ascomycota</taxon>
        <taxon>Pezizomycotina</taxon>
        <taxon>Sordariomycetes</taxon>
        <taxon>Hypocreomycetidae</taxon>
        <taxon>Hypocreales</taxon>
        <taxon>Nectriaceae</taxon>
        <taxon>Fusarium</taxon>
    </lineage>
</organism>
<evidence type="ECO:0000256" key="14">
    <source>
        <dbReference type="SAM" id="MobiDB-lite"/>
    </source>
</evidence>
<comment type="caution">
    <text evidence="19">The sequence shown here is derived from an EMBL/GenBank/DDBJ whole genome shotgun (WGS) entry which is preliminary data.</text>
</comment>
<feature type="domain" description="Rhodopsin" evidence="18">
    <location>
        <begin position="116"/>
        <end position="355"/>
    </location>
</feature>
<evidence type="ECO:0000256" key="8">
    <source>
        <dbReference type="ARBA" id="ARBA00022729"/>
    </source>
</evidence>
<keyword evidence="20" id="KW-1185">Reference proteome</keyword>
<feature type="domain" description="CFEM" evidence="17">
    <location>
        <begin position="24"/>
        <end position="87"/>
    </location>
</feature>
<feature type="transmembrane region" description="Helical" evidence="15">
    <location>
        <begin position="254"/>
        <end position="280"/>
    </location>
</feature>
<dbReference type="GO" id="GO:0005576">
    <property type="term" value="C:extracellular region"/>
    <property type="evidence" value="ECO:0007669"/>
    <property type="project" value="UniProtKB-SubCell"/>
</dbReference>
<dbReference type="STRING" id="36050.A0A1B8AWQ0"/>
<comment type="subcellular location">
    <subcellularLocation>
        <location evidence="2">Membrane</location>
        <topology evidence="2">Lipid-anchor</topology>
        <topology evidence="2">GPI-anchor</topology>
    </subcellularLocation>
    <subcellularLocation>
        <location evidence="1">Membrane</location>
        <topology evidence="1">Multi-pass membrane protein</topology>
    </subcellularLocation>
    <subcellularLocation>
        <location evidence="3">Secreted</location>
    </subcellularLocation>
</comment>
<comment type="similarity">
    <text evidence="4">Belongs to the RBT5 family.</text>
</comment>
<dbReference type="PANTHER" id="PTHR33048">
    <property type="entry name" value="PTH11-LIKE INTEGRAL MEMBRANE PROTEIN (AFU_ORTHOLOGUE AFUA_5G11245)"/>
    <property type="match status" value="1"/>
</dbReference>
<keyword evidence="8 16" id="KW-0732">Signal</keyword>
<keyword evidence="7 15" id="KW-0812">Transmembrane</keyword>
<dbReference type="AlphaFoldDB" id="A0A1B8AWQ0"/>
<dbReference type="InterPro" id="IPR008427">
    <property type="entry name" value="Extracellular_membr_CFEM_dom"/>
</dbReference>
<feature type="transmembrane region" description="Helical" evidence="15">
    <location>
        <begin position="175"/>
        <end position="197"/>
    </location>
</feature>
<evidence type="ECO:0000256" key="16">
    <source>
        <dbReference type="SAM" id="SignalP"/>
    </source>
</evidence>
<dbReference type="OMA" id="KCTIRES"/>